<reference evidence="1 2" key="2">
    <citation type="journal article" date="2019" name="G3 (Bethesda)">
        <title>Hybrid Assembly of the Genome of the Entomopathogenic Nematode Steinernema carpocapsae Identifies the X-Chromosome.</title>
        <authorList>
            <person name="Serra L."/>
            <person name="Macchietto M."/>
            <person name="Macias-Munoz A."/>
            <person name="McGill C.J."/>
            <person name="Rodriguez I.M."/>
            <person name="Rodriguez B."/>
            <person name="Murad R."/>
            <person name="Mortazavi A."/>
        </authorList>
    </citation>
    <scope>NUCLEOTIDE SEQUENCE [LARGE SCALE GENOMIC DNA]</scope>
    <source>
        <strain evidence="1 2">ALL</strain>
    </source>
</reference>
<evidence type="ECO:0000313" key="2">
    <source>
        <dbReference type="Proteomes" id="UP000298663"/>
    </source>
</evidence>
<gene>
    <name evidence="1" type="ORF">L596_023678</name>
</gene>
<sequence length="127" mass="13959">MLVTGHPGDKPILANRLRSGSPELFGLVSFRCDEQLRKVHRSNYRNRSFSYALCSVQAAMSTVLGNDHGAEGLGQLICWEEFCIIGGKDVGVLQINGINSLEGFVRGTQKIQAVLLTSTFFRLSQSK</sequence>
<comment type="caution">
    <text evidence="1">The sequence shown here is derived from an EMBL/GenBank/DDBJ whole genome shotgun (WGS) entry which is preliminary data.</text>
</comment>
<dbReference type="Proteomes" id="UP000298663">
    <property type="component" value="Unassembled WGS sequence"/>
</dbReference>
<name>A0A4U5MEF0_STECR</name>
<reference evidence="1 2" key="1">
    <citation type="journal article" date="2015" name="Genome Biol.">
        <title>Comparative genomics of Steinernema reveals deeply conserved gene regulatory networks.</title>
        <authorList>
            <person name="Dillman A.R."/>
            <person name="Macchietto M."/>
            <person name="Porter C.F."/>
            <person name="Rogers A."/>
            <person name="Williams B."/>
            <person name="Antoshechkin I."/>
            <person name="Lee M.M."/>
            <person name="Goodwin Z."/>
            <person name="Lu X."/>
            <person name="Lewis E.E."/>
            <person name="Goodrich-Blair H."/>
            <person name="Stock S.P."/>
            <person name="Adams B.J."/>
            <person name="Sternberg P.W."/>
            <person name="Mortazavi A."/>
        </authorList>
    </citation>
    <scope>NUCLEOTIDE SEQUENCE [LARGE SCALE GENOMIC DNA]</scope>
    <source>
        <strain evidence="1 2">ALL</strain>
    </source>
</reference>
<proteinExistence type="predicted"/>
<dbReference type="AlphaFoldDB" id="A0A4U5MEF0"/>
<keyword evidence="2" id="KW-1185">Reference proteome</keyword>
<protein>
    <submittedName>
        <fullName evidence="1">Uncharacterized protein</fullName>
    </submittedName>
</protein>
<evidence type="ECO:0000313" key="1">
    <source>
        <dbReference type="EMBL" id="TKR67538.1"/>
    </source>
</evidence>
<accession>A0A4U5MEF0</accession>
<organism evidence="1 2">
    <name type="scientific">Steinernema carpocapsae</name>
    <name type="common">Entomopathogenic nematode</name>
    <dbReference type="NCBI Taxonomy" id="34508"/>
    <lineage>
        <taxon>Eukaryota</taxon>
        <taxon>Metazoa</taxon>
        <taxon>Ecdysozoa</taxon>
        <taxon>Nematoda</taxon>
        <taxon>Chromadorea</taxon>
        <taxon>Rhabditida</taxon>
        <taxon>Tylenchina</taxon>
        <taxon>Panagrolaimomorpha</taxon>
        <taxon>Strongyloidoidea</taxon>
        <taxon>Steinernematidae</taxon>
        <taxon>Steinernema</taxon>
    </lineage>
</organism>
<dbReference type="EMBL" id="AZBU02000008">
    <property type="protein sequence ID" value="TKR67538.1"/>
    <property type="molecule type" value="Genomic_DNA"/>
</dbReference>